<feature type="non-terminal residue" evidence="3">
    <location>
        <position position="163"/>
    </location>
</feature>
<dbReference type="PANTHER" id="PTHR48104:SF30">
    <property type="entry name" value="METACASPASE-1"/>
    <property type="match status" value="1"/>
</dbReference>
<dbReference type="InterPro" id="IPR050452">
    <property type="entry name" value="Metacaspase"/>
</dbReference>
<dbReference type="GO" id="GO:0004197">
    <property type="term" value="F:cysteine-type endopeptidase activity"/>
    <property type="evidence" value="ECO:0007669"/>
    <property type="project" value="InterPro"/>
</dbReference>
<name>A0AA39N0D8_ARMTA</name>
<proteinExistence type="inferred from homology"/>
<sequence length="163" mass="17880">RQFWAVLIGIDAYPTTPLRGCVSDAREMAKYLIGDLGVPEDHIQYLLGNDSSIPTRDNIIKTLLGLSTDDRIRKGDNIIIYFAGKGSIYLNRDYFPKGTLEWYGSNIALCPVDRTTPHDNGVGVIPDISDREINIILSEIAGTKGCHITVILDCCHSSGATRG</sequence>
<comment type="similarity">
    <text evidence="1">Belongs to the peptidase C14B family.</text>
</comment>
<accession>A0AA39N0D8</accession>
<dbReference type="Proteomes" id="UP001175211">
    <property type="component" value="Unassembled WGS sequence"/>
</dbReference>
<dbReference type="RefSeq" id="XP_060328189.1">
    <property type="nucleotide sequence ID" value="XM_060466417.1"/>
</dbReference>
<evidence type="ECO:0000313" key="3">
    <source>
        <dbReference type="EMBL" id="KAK0452853.1"/>
    </source>
</evidence>
<evidence type="ECO:0000256" key="1">
    <source>
        <dbReference type="ARBA" id="ARBA00009005"/>
    </source>
</evidence>
<dbReference type="GeneID" id="85349965"/>
<gene>
    <name evidence="3" type="ORF">EV420DRAFT_1216916</name>
</gene>
<keyword evidence="4" id="KW-1185">Reference proteome</keyword>
<evidence type="ECO:0000259" key="2">
    <source>
        <dbReference type="Pfam" id="PF00656"/>
    </source>
</evidence>
<comment type="caution">
    <text evidence="3">The sequence shown here is derived from an EMBL/GenBank/DDBJ whole genome shotgun (WGS) entry which is preliminary data.</text>
</comment>
<dbReference type="Gene3D" id="3.40.50.1460">
    <property type="match status" value="1"/>
</dbReference>
<organism evidence="3 4">
    <name type="scientific">Armillaria tabescens</name>
    <name type="common">Ringless honey mushroom</name>
    <name type="synonym">Agaricus tabescens</name>
    <dbReference type="NCBI Taxonomy" id="1929756"/>
    <lineage>
        <taxon>Eukaryota</taxon>
        <taxon>Fungi</taxon>
        <taxon>Dikarya</taxon>
        <taxon>Basidiomycota</taxon>
        <taxon>Agaricomycotina</taxon>
        <taxon>Agaricomycetes</taxon>
        <taxon>Agaricomycetidae</taxon>
        <taxon>Agaricales</taxon>
        <taxon>Marasmiineae</taxon>
        <taxon>Physalacriaceae</taxon>
        <taxon>Desarmillaria</taxon>
    </lineage>
</organism>
<dbReference type="InterPro" id="IPR011600">
    <property type="entry name" value="Pept_C14_caspase"/>
</dbReference>
<dbReference type="EMBL" id="JAUEPS010000030">
    <property type="protein sequence ID" value="KAK0452853.1"/>
    <property type="molecule type" value="Genomic_DNA"/>
</dbReference>
<feature type="non-terminal residue" evidence="3">
    <location>
        <position position="1"/>
    </location>
</feature>
<protein>
    <submittedName>
        <fullName evidence="3">Peptidase C14, caspase domain-containing protein</fullName>
    </submittedName>
</protein>
<dbReference type="AlphaFoldDB" id="A0AA39N0D8"/>
<dbReference type="GO" id="GO:0005737">
    <property type="term" value="C:cytoplasm"/>
    <property type="evidence" value="ECO:0007669"/>
    <property type="project" value="TreeGrafter"/>
</dbReference>
<dbReference type="GO" id="GO:0006508">
    <property type="term" value="P:proteolysis"/>
    <property type="evidence" value="ECO:0007669"/>
    <property type="project" value="InterPro"/>
</dbReference>
<dbReference type="Pfam" id="PF00656">
    <property type="entry name" value="Peptidase_C14"/>
    <property type="match status" value="1"/>
</dbReference>
<evidence type="ECO:0000313" key="4">
    <source>
        <dbReference type="Proteomes" id="UP001175211"/>
    </source>
</evidence>
<dbReference type="PANTHER" id="PTHR48104">
    <property type="entry name" value="METACASPASE-4"/>
    <property type="match status" value="1"/>
</dbReference>
<feature type="domain" description="Peptidase C14 caspase" evidence="2">
    <location>
        <begin position="4"/>
        <end position="157"/>
    </location>
</feature>
<reference evidence="3" key="1">
    <citation type="submission" date="2023-06" db="EMBL/GenBank/DDBJ databases">
        <authorList>
            <consortium name="Lawrence Berkeley National Laboratory"/>
            <person name="Ahrendt S."/>
            <person name="Sahu N."/>
            <person name="Indic B."/>
            <person name="Wong-Bajracharya J."/>
            <person name="Merenyi Z."/>
            <person name="Ke H.-M."/>
            <person name="Monk M."/>
            <person name="Kocsube S."/>
            <person name="Drula E."/>
            <person name="Lipzen A."/>
            <person name="Balint B."/>
            <person name="Henrissat B."/>
            <person name="Andreopoulos B."/>
            <person name="Martin F.M."/>
            <person name="Harder C.B."/>
            <person name="Rigling D."/>
            <person name="Ford K.L."/>
            <person name="Foster G.D."/>
            <person name="Pangilinan J."/>
            <person name="Papanicolaou A."/>
            <person name="Barry K."/>
            <person name="LaButti K."/>
            <person name="Viragh M."/>
            <person name="Koriabine M."/>
            <person name="Yan M."/>
            <person name="Riley R."/>
            <person name="Champramary S."/>
            <person name="Plett K.L."/>
            <person name="Tsai I.J."/>
            <person name="Slot J."/>
            <person name="Sipos G."/>
            <person name="Plett J."/>
            <person name="Nagy L.G."/>
            <person name="Grigoriev I.V."/>
        </authorList>
    </citation>
    <scope>NUCLEOTIDE SEQUENCE</scope>
    <source>
        <strain evidence="3">CCBAS 213</strain>
    </source>
</reference>